<evidence type="ECO:0000313" key="1">
    <source>
        <dbReference type="EMBL" id="JAH67782.1"/>
    </source>
</evidence>
<proteinExistence type="predicted"/>
<sequence>MAVLLKCPLVLTVVWIKVQFKEIGCLVTVARQRKC</sequence>
<reference evidence="1" key="1">
    <citation type="submission" date="2014-11" db="EMBL/GenBank/DDBJ databases">
        <authorList>
            <person name="Amaro Gonzalez C."/>
        </authorList>
    </citation>
    <scope>NUCLEOTIDE SEQUENCE</scope>
</reference>
<reference evidence="1" key="2">
    <citation type="journal article" date="2015" name="Fish Shellfish Immunol.">
        <title>Early steps in the European eel (Anguilla anguilla)-Vibrio vulnificus interaction in the gills: Role of the RtxA13 toxin.</title>
        <authorList>
            <person name="Callol A."/>
            <person name="Pajuelo D."/>
            <person name="Ebbesson L."/>
            <person name="Teles M."/>
            <person name="MacKenzie S."/>
            <person name="Amaro C."/>
        </authorList>
    </citation>
    <scope>NUCLEOTIDE SEQUENCE</scope>
</reference>
<dbReference type="AlphaFoldDB" id="A0A0E9UPR4"/>
<organism evidence="1">
    <name type="scientific">Anguilla anguilla</name>
    <name type="common">European freshwater eel</name>
    <name type="synonym">Muraena anguilla</name>
    <dbReference type="NCBI Taxonomy" id="7936"/>
    <lineage>
        <taxon>Eukaryota</taxon>
        <taxon>Metazoa</taxon>
        <taxon>Chordata</taxon>
        <taxon>Craniata</taxon>
        <taxon>Vertebrata</taxon>
        <taxon>Euteleostomi</taxon>
        <taxon>Actinopterygii</taxon>
        <taxon>Neopterygii</taxon>
        <taxon>Teleostei</taxon>
        <taxon>Anguilliformes</taxon>
        <taxon>Anguillidae</taxon>
        <taxon>Anguilla</taxon>
    </lineage>
</organism>
<protein>
    <submittedName>
        <fullName evidence="1">Uncharacterized protein</fullName>
    </submittedName>
</protein>
<accession>A0A0E9UPR4</accession>
<dbReference type="EMBL" id="GBXM01041397">
    <property type="protein sequence ID" value="JAH67180.1"/>
    <property type="molecule type" value="Transcribed_RNA"/>
</dbReference>
<name>A0A0E9UPR4_ANGAN</name>
<dbReference type="EMBL" id="GBXM01040795">
    <property type="protein sequence ID" value="JAH67782.1"/>
    <property type="molecule type" value="Transcribed_RNA"/>
</dbReference>